<evidence type="ECO:0000313" key="3">
    <source>
        <dbReference type="Proteomes" id="UP000249799"/>
    </source>
</evidence>
<feature type="region of interest" description="Disordered" evidence="1">
    <location>
        <begin position="1"/>
        <end position="32"/>
    </location>
</feature>
<reference evidence="2 3" key="1">
    <citation type="submission" date="2018-06" db="EMBL/GenBank/DDBJ databases">
        <title>Lujinxingia sediminis gen. nov. sp. nov., a new facultative anaerobic member of the class Deltaproteobacteria, and proposal of Lujinxingaceae fam. nov.</title>
        <authorList>
            <person name="Guo L.-Y."/>
            <person name="Li C.-M."/>
            <person name="Wang S."/>
            <person name="Du Z.-J."/>
        </authorList>
    </citation>
    <scope>NUCLEOTIDE SEQUENCE [LARGE SCALE GENOMIC DNA]</scope>
    <source>
        <strain evidence="2 3">FA350</strain>
    </source>
</reference>
<protein>
    <submittedName>
        <fullName evidence="2">Uncharacterized protein</fullName>
    </submittedName>
</protein>
<gene>
    <name evidence="2" type="ORF">DN745_08290</name>
</gene>
<name>A0A2Z4FKL0_9DELT</name>
<dbReference type="EMBL" id="CP030032">
    <property type="protein sequence ID" value="AWV89335.1"/>
    <property type="molecule type" value="Genomic_DNA"/>
</dbReference>
<organism evidence="2 3">
    <name type="scientific">Bradymonas sediminis</name>
    <dbReference type="NCBI Taxonomy" id="1548548"/>
    <lineage>
        <taxon>Bacteria</taxon>
        <taxon>Deltaproteobacteria</taxon>
        <taxon>Bradymonadales</taxon>
        <taxon>Bradymonadaceae</taxon>
        <taxon>Bradymonas</taxon>
    </lineage>
</organism>
<evidence type="ECO:0000313" key="2">
    <source>
        <dbReference type="EMBL" id="AWV89335.1"/>
    </source>
</evidence>
<dbReference type="KEGG" id="bsed:DN745_08290"/>
<proteinExistence type="predicted"/>
<sequence>MTDDVIGQDIEVDANSEGDASQDAQAEDTRVEDVQPEIDTAPFCRPSDNACADENTTRICAPDGSEFVETACAEDEECVSAACVTRPICDAGEKKCYDASNLMTCRPGGTAWRTETCDDGTTCVAGACVSGAPNGAVCAENSDCANALCRCGAEESCSPIGGEAVTPYCSAGCTPGSCGSGEVCASAQDFPALGQDHCVPACNQTCALDGMTCASIPTRDSGSLTFEQACVPEGVVNIGLECSAATASACAGGTCLDDVFEVGLCTSTCTGDCPDGTACVQLKSGDSAYYCSPICGDGTPGASTTCPLDGGRNLWSITCKTKSDFNGLPIQVCAKSS</sequence>
<evidence type="ECO:0000256" key="1">
    <source>
        <dbReference type="SAM" id="MobiDB-lite"/>
    </source>
</evidence>
<dbReference type="OrthoDB" id="5497782at2"/>
<dbReference type="AlphaFoldDB" id="A0A2Z4FKL0"/>
<accession>A0A2Z4FKL0</accession>
<dbReference type="RefSeq" id="WP_111333762.1">
    <property type="nucleotide sequence ID" value="NZ_CP030032.1"/>
</dbReference>
<dbReference type="Proteomes" id="UP000249799">
    <property type="component" value="Chromosome"/>
</dbReference>
<keyword evidence="3" id="KW-1185">Reference proteome</keyword>